<dbReference type="InterPro" id="IPR035901">
    <property type="entry name" value="GIY-YIG_endonuc_sf"/>
</dbReference>
<dbReference type="Gene3D" id="3.40.1440.10">
    <property type="entry name" value="GIY-YIG endonuclease"/>
    <property type="match status" value="1"/>
</dbReference>
<dbReference type="EMBL" id="JAIRBA010000049">
    <property type="protein sequence ID" value="MCG2420446.1"/>
    <property type="molecule type" value="Genomic_DNA"/>
</dbReference>
<dbReference type="Proteomes" id="UP001139461">
    <property type="component" value="Unassembled WGS sequence"/>
</dbReference>
<protein>
    <submittedName>
        <fullName evidence="3">GIY-YIG nuclease family protein</fullName>
    </submittedName>
</protein>
<dbReference type="InterPro" id="IPR000305">
    <property type="entry name" value="GIY-YIG_endonuc"/>
</dbReference>
<keyword evidence="4" id="KW-1185">Reference proteome</keyword>
<feature type="domain" description="GIY-YIG" evidence="2">
    <location>
        <begin position="2"/>
        <end position="78"/>
    </location>
</feature>
<dbReference type="PANTHER" id="PTHR34477">
    <property type="entry name" value="UPF0213 PROTEIN YHBQ"/>
    <property type="match status" value="1"/>
</dbReference>
<dbReference type="SUPFAM" id="SSF82771">
    <property type="entry name" value="GIY-YIG endonuclease"/>
    <property type="match status" value="1"/>
</dbReference>
<dbReference type="AlphaFoldDB" id="A0A9X1QVP3"/>
<reference evidence="3" key="1">
    <citation type="submission" date="2021-09" db="EMBL/GenBank/DDBJ databases">
        <title>Genome of Aequorivita sp. strain F47161.</title>
        <authorList>
            <person name="Wang Y."/>
        </authorList>
    </citation>
    <scope>NUCLEOTIDE SEQUENCE</scope>
    <source>
        <strain evidence="3">F47161</strain>
    </source>
</reference>
<organism evidence="3 4">
    <name type="scientific">Aequorivita vitellina</name>
    <dbReference type="NCBI Taxonomy" id="2874475"/>
    <lineage>
        <taxon>Bacteria</taxon>
        <taxon>Pseudomonadati</taxon>
        <taxon>Bacteroidota</taxon>
        <taxon>Flavobacteriia</taxon>
        <taxon>Flavobacteriales</taxon>
        <taxon>Flavobacteriaceae</taxon>
        <taxon>Aequorivita</taxon>
    </lineage>
</organism>
<proteinExistence type="inferred from homology"/>
<dbReference type="PROSITE" id="PS50164">
    <property type="entry name" value="GIY_YIG"/>
    <property type="match status" value="1"/>
</dbReference>
<evidence type="ECO:0000256" key="1">
    <source>
        <dbReference type="ARBA" id="ARBA00007435"/>
    </source>
</evidence>
<comment type="similarity">
    <text evidence="1">Belongs to the UPF0213 family.</text>
</comment>
<dbReference type="PANTHER" id="PTHR34477:SF5">
    <property type="entry name" value="BSL5627 PROTEIN"/>
    <property type="match status" value="1"/>
</dbReference>
<comment type="caution">
    <text evidence="3">The sequence shown here is derived from an EMBL/GenBank/DDBJ whole genome shotgun (WGS) entry which is preliminary data.</text>
</comment>
<dbReference type="RefSeq" id="WP_237604219.1">
    <property type="nucleotide sequence ID" value="NZ_JAIRBA010000049.1"/>
</dbReference>
<accession>A0A9X1QVP3</accession>
<sequence>MKVSHVYMMTNKNNTVLYTGVTSDLKRRVFQHKSKFYKGFTSTYNCDKLVYYKEFRYITDAIAFEKRIKSGSRRNKIRLVDEMNPEWEDLFERLNGG</sequence>
<name>A0A9X1QVP3_9FLAO</name>
<dbReference type="CDD" id="cd10448">
    <property type="entry name" value="GIY-YIG_unchar_3"/>
    <property type="match status" value="1"/>
</dbReference>
<evidence type="ECO:0000313" key="4">
    <source>
        <dbReference type="Proteomes" id="UP001139461"/>
    </source>
</evidence>
<dbReference type="InterPro" id="IPR050190">
    <property type="entry name" value="UPF0213_domain"/>
</dbReference>
<gene>
    <name evidence="3" type="ORF">K8089_15575</name>
</gene>
<evidence type="ECO:0000313" key="3">
    <source>
        <dbReference type="EMBL" id="MCG2420446.1"/>
    </source>
</evidence>
<dbReference type="Pfam" id="PF01541">
    <property type="entry name" value="GIY-YIG"/>
    <property type="match status" value="1"/>
</dbReference>
<evidence type="ECO:0000259" key="2">
    <source>
        <dbReference type="PROSITE" id="PS50164"/>
    </source>
</evidence>